<feature type="transmembrane region" description="Helical" evidence="6">
    <location>
        <begin position="71"/>
        <end position="93"/>
    </location>
</feature>
<dbReference type="GO" id="GO:0005886">
    <property type="term" value="C:plasma membrane"/>
    <property type="evidence" value="ECO:0007669"/>
    <property type="project" value="TreeGrafter"/>
</dbReference>
<organism evidence="7 8">
    <name type="scientific">Desulfosporosinus acididurans</name>
    <dbReference type="NCBI Taxonomy" id="476652"/>
    <lineage>
        <taxon>Bacteria</taxon>
        <taxon>Bacillati</taxon>
        <taxon>Bacillota</taxon>
        <taxon>Clostridia</taxon>
        <taxon>Eubacteriales</taxon>
        <taxon>Desulfitobacteriaceae</taxon>
        <taxon>Desulfosporosinus</taxon>
    </lineage>
</organism>
<keyword evidence="8" id="KW-1185">Reference proteome</keyword>
<reference evidence="7 8" key="1">
    <citation type="submission" date="2015-06" db="EMBL/GenBank/DDBJ databases">
        <title>Draft genome of the moderately acidophilic sulfate reducer Candidatus Desulfosporosinus acididurans strain M1.</title>
        <authorList>
            <person name="Poehlein A."/>
            <person name="Petzsch P."/>
            <person name="Johnson B.D."/>
            <person name="Schloemann M."/>
            <person name="Daniel R."/>
            <person name="Muehling M."/>
        </authorList>
    </citation>
    <scope>NUCLEOTIDE SEQUENCE [LARGE SCALE GENOMIC DNA]</scope>
    <source>
        <strain evidence="7 8">M1</strain>
    </source>
</reference>
<name>A0A0J1IHR3_9FIRM</name>
<feature type="transmembrane region" description="Helical" evidence="6">
    <location>
        <begin position="45"/>
        <end position="64"/>
    </location>
</feature>
<gene>
    <name evidence="7" type="primary">satP</name>
    <name evidence="7" type="ORF">DEAC_c38540</name>
</gene>
<protein>
    <submittedName>
        <fullName evidence="7">Succinate-acetate/proton symporter SatP</fullName>
    </submittedName>
</protein>
<keyword evidence="4 6" id="KW-1133">Transmembrane helix</keyword>
<evidence type="ECO:0000256" key="2">
    <source>
        <dbReference type="ARBA" id="ARBA00005587"/>
    </source>
</evidence>
<feature type="transmembrane region" description="Helical" evidence="6">
    <location>
        <begin position="105"/>
        <end position="125"/>
    </location>
</feature>
<evidence type="ECO:0000256" key="3">
    <source>
        <dbReference type="ARBA" id="ARBA00022692"/>
    </source>
</evidence>
<dbReference type="NCBIfam" id="NF038013">
    <property type="entry name" value="AceTr_1"/>
    <property type="match status" value="1"/>
</dbReference>
<dbReference type="RefSeq" id="WP_047811630.1">
    <property type="nucleotide sequence ID" value="NZ_LDZY01000016.1"/>
</dbReference>
<feature type="transmembrane region" description="Helical" evidence="6">
    <location>
        <begin position="132"/>
        <end position="151"/>
    </location>
</feature>
<comment type="similarity">
    <text evidence="2">Belongs to the acetate uptake transporter (AceTr) (TC 2.A.96) family.</text>
</comment>
<evidence type="ECO:0000313" key="7">
    <source>
        <dbReference type="EMBL" id="KLU64221.1"/>
    </source>
</evidence>
<dbReference type="GO" id="GO:0015123">
    <property type="term" value="F:acetate transmembrane transporter activity"/>
    <property type="evidence" value="ECO:0007669"/>
    <property type="project" value="TreeGrafter"/>
</dbReference>
<comment type="subcellular location">
    <subcellularLocation>
        <location evidence="1">Membrane</location>
        <topology evidence="1">Multi-pass membrane protein</topology>
    </subcellularLocation>
</comment>
<dbReference type="InterPro" id="IPR000791">
    <property type="entry name" value="Gpr1/Fun34/SatP-like"/>
</dbReference>
<evidence type="ECO:0000313" key="8">
    <source>
        <dbReference type="Proteomes" id="UP000036356"/>
    </source>
</evidence>
<evidence type="ECO:0000256" key="5">
    <source>
        <dbReference type="ARBA" id="ARBA00023136"/>
    </source>
</evidence>
<sequence length="210" mass="22275">MAEIMEIRESSIADPGPLGLAGFALTTFILSLSNAKLVPAELGTLFVPLALFYGGLAQILAGMWEFKKNNTFGAVAFTTYGAFWMGLAATVILETLKILNFGASGHMALGVYLTGFTIFTFYMWIGTFRINNALLAVFTFVEIAFVLLDLAEFGIISSSVPGGIFGLITAACAWYASAAGVLNPLYGRAVLPVGSRAVTVKKNFSSGKQA</sequence>
<proteinExistence type="inferred from homology"/>
<feature type="transmembrane region" description="Helical" evidence="6">
    <location>
        <begin position="163"/>
        <end position="186"/>
    </location>
</feature>
<evidence type="ECO:0000256" key="6">
    <source>
        <dbReference type="SAM" id="Phobius"/>
    </source>
</evidence>
<comment type="caution">
    <text evidence="7">The sequence shown here is derived from an EMBL/GenBank/DDBJ whole genome shotgun (WGS) entry which is preliminary data.</text>
</comment>
<dbReference type="EMBL" id="LDZY01000016">
    <property type="protein sequence ID" value="KLU64221.1"/>
    <property type="molecule type" value="Genomic_DNA"/>
</dbReference>
<keyword evidence="5 6" id="KW-0472">Membrane</keyword>
<dbReference type="Proteomes" id="UP000036356">
    <property type="component" value="Unassembled WGS sequence"/>
</dbReference>
<dbReference type="STRING" id="476652.DEAC_c38540"/>
<keyword evidence="3 6" id="KW-0812">Transmembrane</keyword>
<dbReference type="Pfam" id="PF01184">
    <property type="entry name" value="Gpr1_Fun34_YaaH"/>
    <property type="match status" value="1"/>
</dbReference>
<accession>A0A0J1IHR3</accession>
<evidence type="ECO:0000256" key="1">
    <source>
        <dbReference type="ARBA" id="ARBA00004141"/>
    </source>
</evidence>
<dbReference type="AlphaFoldDB" id="A0A0J1IHR3"/>
<evidence type="ECO:0000256" key="4">
    <source>
        <dbReference type="ARBA" id="ARBA00022989"/>
    </source>
</evidence>
<dbReference type="PANTHER" id="PTHR31123">
    <property type="entry name" value="ACCUMULATION OF DYADS PROTEIN 2-RELATED"/>
    <property type="match status" value="1"/>
</dbReference>
<dbReference type="PATRIC" id="fig|476652.3.peg.4078"/>
<dbReference type="PANTHER" id="PTHR31123:SF1">
    <property type="entry name" value="ACCUMULATION OF DYADS PROTEIN 2-RELATED"/>
    <property type="match status" value="1"/>
</dbReference>
<dbReference type="InterPro" id="IPR051633">
    <property type="entry name" value="AceTr"/>
</dbReference>